<dbReference type="GO" id="GO:0006646">
    <property type="term" value="P:phosphatidylethanolamine biosynthetic process"/>
    <property type="evidence" value="ECO:0007669"/>
    <property type="project" value="InterPro"/>
</dbReference>
<protein>
    <submittedName>
        <fullName evidence="10">Uncharacterized protein</fullName>
    </submittedName>
</protein>
<evidence type="ECO:0000256" key="1">
    <source>
        <dbReference type="ARBA" id="ARBA00010101"/>
    </source>
</evidence>
<evidence type="ECO:0000256" key="2">
    <source>
        <dbReference type="ARBA" id="ARBA00022516"/>
    </source>
</evidence>
<evidence type="ECO:0000256" key="9">
    <source>
        <dbReference type="SAM" id="MobiDB-lite"/>
    </source>
</evidence>
<reference evidence="10 11" key="1">
    <citation type="submission" date="2019-01" db="EMBL/GenBank/DDBJ databases">
        <title>Sequencing of cultivated peanut Arachis hypogaea provides insights into genome evolution and oil improvement.</title>
        <authorList>
            <person name="Chen X."/>
        </authorList>
    </citation>
    <scope>NUCLEOTIDE SEQUENCE [LARGE SCALE GENOMIC DNA]</scope>
    <source>
        <strain evidence="11">cv. Fuhuasheng</strain>
        <tissue evidence="10">Leaves</tissue>
    </source>
</reference>
<evidence type="ECO:0000256" key="3">
    <source>
        <dbReference type="ARBA" id="ARBA00022679"/>
    </source>
</evidence>
<dbReference type="InterPro" id="IPR014729">
    <property type="entry name" value="Rossmann-like_a/b/a_fold"/>
</dbReference>
<keyword evidence="2" id="KW-0444">Lipid biosynthesis</keyword>
<feature type="region of interest" description="Disordered" evidence="9">
    <location>
        <begin position="236"/>
        <end position="257"/>
    </location>
</feature>
<dbReference type="InterPro" id="IPR044608">
    <property type="entry name" value="Ect1/PCYT2"/>
</dbReference>
<dbReference type="Proteomes" id="UP000289738">
    <property type="component" value="Chromosome A09"/>
</dbReference>
<dbReference type="STRING" id="3818.A0A445BIB3"/>
<dbReference type="GO" id="GO:0004306">
    <property type="term" value="F:ethanolamine-phosphate cytidylyltransferase activity"/>
    <property type="evidence" value="ECO:0007669"/>
    <property type="project" value="InterPro"/>
</dbReference>
<keyword evidence="6" id="KW-0594">Phospholipid biosynthesis</keyword>
<organism evidence="10 11">
    <name type="scientific">Arachis hypogaea</name>
    <name type="common">Peanut</name>
    <dbReference type="NCBI Taxonomy" id="3818"/>
    <lineage>
        <taxon>Eukaryota</taxon>
        <taxon>Viridiplantae</taxon>
        <taxon>Streptophyta</taxon>
        <taxon>Embryophyta</taxon>
        <taxon>Tracheophyta</taxon>
        <taxon>Spermatophyta</taxon>
        <taxon>Magnoliopsida</taxon>
        <taxon>eudicotyledons</taxon>
        <taxon>Gunneridae</taxon>
        <taxon>Pentapetalae</taxon>
        <taxon>rosids</taxon>
        <taxon>fabids</taxon>
        <taxon>Fabales</taxon>
        <taxon>Fabaceae</taxon>
        <taxon>Papilionoideae</taxon>
        <taxon>50 kb inversion clade</taxon>
        <taxon>dalbergioids sensu lato</taxon>
        <taxon>Dalbergieae</taxon>
        <taxon>Pterocarpus clade</taxon>
        <taxon>Arachis</taxon>
    </lineage>
</organism>
<evidence type="ECO:0000313" key="10">
    <source>
        <dbReference type="EMBL" id="RYR38400.1"/>
    </source>
</evidence>
<proteinExistence type="inferred from homology"/>
<dbReference type="GO" id="GO:0005737">
    <property type="term" value="C:cytoplasm"/>
    <property type="evidence" value="ECO:0007669"/>
    <property type="project" value="TreeGrafter"/>
</dbReference>
<keyword evidence="11" id="KW-1185">Reference proteome</keyword>
<keyword evidence="7" id="KW-1208">Phospholipid metabolism</keyword>
<dbReference type="EMBL" id="SDMP01000009">
    <property type="protein sequence ID" value="RYR38400.1"/>
    <property type="molecule type" value="Genomic_DNA"/>
</dbReference>
<gene>
    <name evidence="10" type="ORF">Ahy_A09g043444</name>
</gene>
<evidence type="ECO:0000256" key="7">
    <source>
        <dbReference type="ARBA" id="ARBA00023264"/>
    </source>
</evidence>
<comment type="caution">
    <text evidence="10">The sequence shown here is derived from an EMBL/GenBank/DDBJ whole genome shotgun (WGS) entry which is preliminary data.</text>
</comment>
<evidence type="ECO:0000256" key="5">
    <source>
        <dbReference type="ARBA" id="ARBA00023098"/>
    </source>
</evidence>
<keyword evidence="3" id="KW-0808">Transferase</keyword>
<dbReference type="PANTHER" id="PTHR45780:SF2">
    <property type="entry name" value="ETHANOLAMINE-PHOSPHATE CYTIDYLYLTRANSFERASE"/>
    <property type="match status" value="1"/>
</dbReference>
<comment type="similarity">
    <text evidence="1">Belongs to the cytidylyltransferase family.</text>
</comment>
<evidence type="ECO:0000256" key="4">
    <source>
        <dbReference type="ARBA" id="ARBA00022695"/>
    </source>
</evidence>
<name>A0A445BIB3_ARAHY</name>
<accession>A0A445BIB3</accession>
<evidence type="ECO:0000256" key="6">
    <source>
        <dbReference type="ARBA" id="ARBA00023209"/>
    </source>
</evidence>
<dbReference type="Gene3D" id="3.40.50.620">
    <property type="entry name" value="HUPs"/>
    <property type="match status" value="1"/>
</dbReference>
<dbReference type="PANTHER" id="PTHR45780">
    <property type="entry name" value="ETHANOLAMINE-PHOSPHATE CYTIDYLYLTRANSFERASE"/>
    <property type="match status" value="1"/>
</dbReference>
<dbReference type="AlphaFoldDB" id="A0A445BIB3"/>
<evidence type="ECO:0000313" key="11">
    <source>
        <dbReference type="Proteomes" id="UP000289738"/>
    </source>
</evidence>
<keyword evidence="4" id="KW-0548">Nucleotidyltransferase</keyword>
<sequence length="257" mass="29003">MPKKEEEKLTSRRLYLNGTHFHPSTTIVAVGLATADSRRPSSYTHSNCIPIPPPQICVDFSDPPLPRSSSSRATIAASSSDLLFRLKLLPTCSCGLGDSELEEPGGRKRWRSSSQLFIVFHIDELDLKIKKYLRGEAASFEDLKDRNLKHQLSVREELYGNATKAAANAEKITTFNISLVVHGTIAENDDFQKEESNPYAVPISMGIFRVLFSPLGITTITIIRRIISNHKAFQKRNEKKEESEKRYYDSKTHVHED</sequence>
<keyword evidence="5" id="KW-0443">Lipid metabolism</keyword>
<evidence type="ECO:0000256" key="8">
    <source>
        <dbReference type="ARBA" id="ARBA00025707"/>
    </source>
</evidence>
<comment type="pathway">
    <text evidence="8">Phospholipid metabolism.</text>
</comment>